<feature type="transmembrane region" description="Helical" evidence="4">
    <location>
        <begin position="12"/>
        <end position="33"/>
    </location>
</feature>
<dbReference type="Gene3D" id="3.30.565.10">
    <property type="entry name" value="Histidine kinase-like ATPase, C-terminal domain"/>
    <property type="match status" value="1"/>
</dbReference>
<protein>
    <recommendedName>
        <fullName evidence="2">histidine kinase</fullName>
        <ecNumber evidence="2">2.7.13.3</ecNumber>
    </recommendedName>
</protein>
<dbReference type="PANTHER" id="PTHR43065">
    <property type="entry name" value="SENSOR HISTIDINE KINASE"/>
    <property type="match status" value="1"/>
</dbReference>
<reference evidence="6 7" key="1">
    <citation type="submission" date="2023-07" db="EMBL/GenBank/DDBJ databases">
        <title>Genomic Encyclopedia of Type Strains, Phase IV (KMG-IV): sequencing the most valuable type-strain genomes for metagenomic binning, comparative biology and taxonomic classification.</title>
        <authorList>
            <person name="Goeker M."/>
        </authorList>
    </citation>
    <scope>NUCLEOTIDE SEQUENCE [LARGE SCALE GENOMIC DNA]</scope>
    <source>
        <strain evidence="6 7">DSM 11549</strain>
    </source>
</reference>
<dbReference type="InterPro" id="IPR036890">
    <property type="entry name" value="HATPase_C_sf"/>
</dbReference>
<dbReference type="InterPro" id="IPR036097">
    <property type="entry name" value="HisK_dim/P_sf"/>
</dbReference>
<dbReference type="SMART" id="SM00387">
    <property type="entry name" value="HATPase_c"/>
    <property type="match status" value="1"/>
</dbReference>
<evidence type="ECO:0000313" key="7">
    <source>
        <dbReference type="Proteomes" id="UP001230253"/>
    </source>
</evidence>
<comment type="caution">
    <text evidence="6">The sequence shown here is derived from an EMBL/GenBank/DDBJ whole genome shotgun (WGS) entry which is preliminary data.</text>
</comment>
<evidence type="ECO:0000256" key="3">
    <source>
        <dbReference type="ARBA" id="ARBA00022553"/>
    </source>
</evidence>
<proteinExistence type="predicted"/>
<dbReference type="RefSeq" id="WP_307154530.1">
    <property type="nucleotide sequence ID" value="NZ_JAUSUK010000002.1"/>
</dbReference>
<accession>A0ABU0C7Y2</accession>
<dbReference type="Pfam" id="PF02518">
    <property type="entry name" value="HATPase_c"/>
    <property type="match status" value="1"/>
</dbReference>
<dbReference type="Proteomes" id="UP001230253">
    <property type="component" value="Unassembled WGS sequence"/>
</dbReference>
<evidence type="ECO:0000313" key="6">
    <source>
        <dbReference type="EMBL" id="MDQ0326342.1"/>
    </source>
</evidence>
<keyword evidence="6" id="KW-0418">Kinase</keyword>
<dbReference type="EMBL" id="JAUSUK010000002">
    <property type="protein sequence ID" value="MDQ0326342.1"/>
    <property type="molecule type" value="Genomic_DNA"/>
</dbReference>
<evidence type="ECO:0000256" key="2">
    <source>
        <dbReference type="ARBA" id="ARBA00012438"/>
    </source>
</evidence>
<keyword evidence="7" id="KW-1185">Reference proteome</keyword>
<keyword evidence="6" id="KW-0808">Transferase</keyword>
<feature type="domain" description="Histidine kinase" evidence="5">
    <location>
        <begin position="353"/>
        <end position="573"/>
    </location>
</feature>
<keyword evidence="4" id="KW-0812">Transmembrane</keyword>
<keyword evidence="4" id="KW-0472">Membrane</keyword>
<evidence type="ECO:0000256" key="1">
    <source>
        <dbReference type="ARBA" id="ARBA00000085"/>
    </source>
</evidence>
<dbReference type="Pfam" id="PF00512">
    <property type="entry name" value="HisKA"/>
    <property type="match status" value="1"/>
</dbReference>
<dbReference type="GO" id="GO:0016301">
    <property type="term" value="F:kinase activity"/>
    <property type="evidence" value="ECO:0007669"/>
    <property type="project" value="UniProtKB-KW"/>
</dbReference>
<dbReference type="SUPFAM" id="SSF55874">
    <property type="entry name" value="ATPase domain of HSP90 chaperone/DNA topoisomerase II/histidine kinase"/>
    <property type="match status" value="1"/>
</dbReference>
<dbReference type="PANTHER" id="PTHR43065:SF42">
    <property type="entry name" value="TWO-COMPONENT SENSOR PPRA"/>
    <property type="match status" value="1"/>
</dbReference>
<dbReference type="InterPro" id="IPR003594">
    <property type="entry name" value="HATPase_dom"/>
</dbReference>
<evidence type="ECO:0000259" key="5">
    <source>
        <dbReference type="PROSITE" id="PS50109"/>
    </source>
</evidence>
<comment type="catalytic activity">
    <reaction evidence="1">
        <text>ATP + protein L-histidine = ADP + protein N-phospho-L-histidine.</text>
        <dbReference type="EC" id="2.7.13.3"/>
    </reaction>
</comment>
<dbReference type="PRINTS" id="PR00344">
    <property type="entry name" value="BCTRLSENSOR"/>
</dbReference>
<dbReference type="InterPro" id="IPR003661">
    <property type="entry name" value="HisK_dim/P_dom"/>
</dbReference>
<dbReference type="Gene3D" id="1.10.287.130">
    <property type="match status" value="1"/>
</dbReference>
<gene>
    <name evidence="6" type="ORF">J2R99_002211</name>
</gene>
<dbReference type="SMART" id="SM00388">
    <property type="entry name" value="HisKA"/>
    <property type="match status" value="1"/>
</dbReference>
<keyword evidence="3" id="KW-0597">Phosphoprotein</keyword>
<dbReference type="CDD" id="cd00082">
    <property type="entry name" value="HisKA"/>
    <property type="match status" value="1"/>
</dbReference>
<sequence>MLSKKAKIARRLLAGALVVTTLGLFMATGMLYLRQSEQRQLLAMSIRSSGWVAYQAQLEYVKTTSALDIAREKPSPRIIDQLKLRLELLDSRLPLLYASKEGRLIAGIDTFTPALKAYRTRIDAYLARLEDPLPPPPKSGRIISQWRSELVPLGRDLQTILEAAVVDNDEINRREAELSRETAALPLTLMFISGGGLILLLVVQARRDRRRLHDVLEARRAQIEVETSFEKAMQAMPFVTLIFDPDNHEVKFANDEAVGLVGAPLSHPDWTRLIQAAIDVSKATDQGDARSIIMSFGRRDGEISSLRGTISSARWRGRRLRMLALADVTKLRDAELKVMQAAKLATLGEMATAIAHETNQPLAVIRLAIANARRLLENGETGEALAGKLTRISDQVERVKRITDQVRRYGRLTSQQCEPFALHDAVQLAIGFVAEQYRAAGIRLDIDLDFPNDLAVAGEQTMFEQVIVNILVNARDALDALHDRDVDRTPVLQVRGRVQAGTVVLELEDNAGGIADDIIAHIFDPFVTTKPVGKGTGLGLSMVRNIVRDMNGEIVARNVRAGACFTIRLPIASDALSLEEAA</sequence>
<keyword evidence="4" id="KW-1133">Transmembrane helix</keyword>
<dbReference type="InterPro" id="IPR005467">
    <property type="entry name" value="His_kinase_dom"/>
</dbReference>
<organism evidence="6 7">
    <name type="scientific">Rhodopseudomonas julia</name>
    <dbReference type="NCBI Taxonomy" id="200617"/>
    <lineage>
        <taxon>Bacteria</taxon>
        <taxon>Pseudomonadati</taxon>
        <taxon>Pseudomonadota</taxon>
        <taxon>Alphaproteobacteria</taxon>
        <taxon>Hyphomicrobiales</taxon>
        <taxon>Nitrobacteraceae</taxon>
        <taxon>Rhodopseudomonas</taxon>
    </lineage>
</organism>
<dbReference type="PROSITE" id="PS50109">
    <property type="entry name" value="HIS_KIN"/>
    <property type="match status" value="1"/>
</dbReference>
<dbReference type="SUPFAM" id="SSF47384">
    <property type="entry name" value="Homodimeric domain of signal transducing histidine kinase"/>
    <property type="match status" value="1"/>
</dbReference>
<dbReference type="EC" id="2.7.13.3" evidence="2"/>
<dbReference type="InterPro" id="IPR004358">
    <property type="entry name" value="Sig_transdc_His_kin-like_C"/>
</dbReference>
<name>A0ABU0C7Y2_9BRAD</name>
<evidence type="ECO:0000256" key="4">
    <source>
        <dbReference type="SAM" id="Phobius"/>
    </source>
</evidence>